<dbReference type="SUPFAM" id="SSF81321">
    <property type="entry name" value="Family A G protein-coupled receptor-like"/>
    <property type="match status" value="1"/>
</dbReference>
<gene>
    <name evidence="11" type="ORF">BaRGS_00001693</name>
</gene>
<dbReference type="GO" id="GO:0005886">
    <property type="term" value="C:plasma membrane"/>
    <property type="evidence" value="ECO:0007669"/>
    <property type="project" value="UniProtKB-SubCell"/>
</dbReference>
<evidence type="ECO:0000256" key="6">
    <source>
        <dbReference type="ARBA" id="ARBA00023136"/>
    </source>
</evidence>
<evidence type="ECO:0000256" key="4">
    <source>
        <dbReference type="ARBA" id="ARBA00022989"/>
    </source>
</evidence>
<evidence type="ECO:0000313" key="12">
    <source>
        <dbReference type="Proteomes" id="UP001519460"/>
    </source>
</evidence>
<keyword evidence="2" id="KW-1003">Cell membrane</keyword>
<evidence type="ECO:0000256" key="7">
    <source>
        <dbReference type="ARBA" id="ARBA00023170"/>
    </source>
</evidence>
<evidence type="ECO:0000256" key="8">
    <source>
        <dbReference type="ARBA" id="ARBA00023224"/>
    </source>
</evidence>
<evidence type="ECO:0000256" key="5">
    <source>
        <dbReference type="ARBA" id="ARBA00023040"/>
    </source>
</evidence>
<dbReference type="InterPro" id="IPR050569">
    <property type="entry name" value="TAAR"/>
</dbReference>
<dbReference type="CDD" id="cd00637">
    <property type="entry name" value="7tm_classA_rhodopsin-like"/>
    <property type="match status" value="1"/>
</dbReference>
<feature type="transmembrane region" description="Helical" evidence="9">
    <location>
        <begin position="39"/>
        <end position="60"/>
    </location>
</feature>
<keyword evidence="12" id="KW-1185">Reference proteome</keyword>
<keyword evidence="8" id="KW-0807">Transducer</keyword>
<keyword evidence="6 9" id="KW-0472">Membrane</keyword>
<accession>A0ABD0M5S2</accession>
<comment type="caution">
    <text evidence="11">The sequence shown here is derived from an EMBL/GenBank/DDBJ whole genome shotgun (WGS) entry which is preliminary data.</text>
</comment>
<dbReference type="InterPro" id="IPR017452">
    <property type="entry name" value="GPCR_Rhodpsn_7TM"/>
</dbReference>
<name>A0ABD0M5S2_9CAEN</name>
<dbReference type="EMBL" id="JACVVK020000005">
    <property type="protein sequence ID" value="KAK7506842.1"/>
    <property type="molecule type" value="Genomic_DNA"/>
</dbReference>
<keyword evidence="7" id="KW-0675">Receptor</keyword>
<comment type="subcellular location">
    <subcellularLocation>
        <location evidence="1">Cell membrane</location>
        <topology evidence="1">Multi-pass membrane protein</topology>
    </subcellularLocation>
</comment>
<feature type="transmembrane region" description="Helical" evidence="9">
    <location>
        <begin position="72"/>
        <end position="93"/>
    </location>
</feature>
<feature type="transmembrane region" description="Helical" evidence="9">
    <location>
        <begin position="266"/>
        <end position="285"/>
    </location>
</feature>
<dbReference type="Proteomes" id="UP001519460">
    <property type="component" value="Unassembled WGS sequence"/>
</dbReference>
<keyword evidence="3 9" id="KW-0812">Transmembrane</keyword>
<evidence type="ECO:0000256" key="2">
    <source>
        <dbReference type="ARBA" id="ARBA00022475"/>
    </source>
</evidence>
<dbReference type="AlphaFoldDB" id="A0ABD0M5S2"/>
<feature type="transmembrane region" description="Helical" evidence="9">
    <location>
        <begin position="153"/>
        <end position="173"/>
    </location>
</feature>
<dbReference type="Pfam" id="PF00001">
    <property type="entry name" value="7tm_1"/>
    <property type="match status" value="1"/>
</dbReference>
<dbReference type="PROSITE" id="PS50262">
    <property type="entry name" value="G_PROTEIN_RECEP_F1_2"/>
    <property type="match status" value="1"/>
</dbReference>
<evidence type="ECO:0000259" key="10">
    <source>
        <dbReference type="PROSITE" id="PS50262"/>
    </source>
</evidence>
<feature type="transmembrane region" description="Helical" evidence="9">
    <location>
        <begin position="193"/>
        <end position="215"/>
    </location>
</feature>
<reference evidence="11 12" key="1">
    <citation type="journal article" date="2023" name="Sci. Data">
        <title>Genome assembly of the Korean intertidal mud-creeper Batillaria attramentaria.</title>
        <authorList>
            <person name="Patra A.K."/>
            <person name="Ho P.T."/>
            <person name="Jun S."/>
            <person name="Lee S.J."/>
            <person name="Kim Y."/>
            <person name="Won Y.J."/>
        </authorList>
    </citation>
    <scope>NUCLEOTIDE SEQUENCE [LARGE SCALE GENOMIC DNA]</scope>
    <source>
        <strain evidence="11">Wonlab-2016</strain>
    </source>
</reference>
<dbReference type="Gene3D" id="1.20.1070.10">
    <property type="entry name" value="Rhodopsin 7-helix transmembrane proteins"/>
    <property type="match status" value="1"/>
</dbReference>
<evidence type="ECO:0000256" key="9">
    <source>
        <dbReference type="SAM" id="Phobius"/>
    </source>
</evidence>
<feature type="domain" description="G-protein coupled receptors family 1 profile" evidence="10">
    <location>
        <begin position="51"/>
        <end position="321"/>
    </location>
</feature>
<keyword evidence="5" id="KW-0297">G-protein coupled receptor</keyword>
<dbReference type="PANTHER" id="PTHR24249">
    <property type="entry name" value="HISTAMINE RECEPTOR-RELATED G-PROTEIN COUPLED RECEPTOR"/>
    <property type="match status" value="1"/>
</dbReference>
<keyword evidence="4 9" id="KW-1133">Transmembrane helix</keyword>
<protein>
    <recommendedName>
        <fullName evidence="10">G-protein coupled receptors family 1 profile domain-containing protein</fullName>
    </recommendedName>
</protein>
<sequence length="367" mass="42595">MQPPDNKMDQMNRMQRMSKFKNWIDFLQASDEEHTIRSVIDYVLGICMLLANSMAIVTIVRFDRLHTRPNMYILSLSLSDSFIGVQLILAATYRLPEYRNWFATTEDVCVTFLSAWCLFFVATMLNTLVIAVDRYMYVSSPFLYEDHVTEKRIMLLLAVLWISATLYASWPLVDNTFIPGFCEADLVLPKVMRAYTTFAIFLACLVVSGVLYARITLIAVHHRERVEAIEMTARREHGSTRKRSDAVAAKRFSTQVRSALRFLRTYKLFLCVYGLMAVCYTPYFVSEFVLELMDKITEYPEYLTICKYIALVNSGMNVFVYAYFNHDFRHAMKATLTCSRPRFESHAFDTRRRSTAANFTSQSTVYN</sequence>
<feature type="transmembrane region" description="Helical" evidence="9">
    <location>
        <begin position="113"/>
        <end position="132"/>
    </location>
</feature>
<organism evidence="11 12">
    <name type="scientific">Batillaria attramentaria</name>
    <dbReference type="NCBI Taxonomy" id="370345"/>
    <lineage>
        <taxon>Eukaryota</taxon>
        <taxon>Metazoa</taxon>
        <taxon>Spiralia</taxon>
        <taxon>Lophotrochozoa</taxon>
        <taxon>Mollusca</taxon>
        <taxon>Gastropoda</taxon>
        <taxon>Caenogastropoda</taxon>
        <taxon>Sorbeoconcha</taxon>
        <taxon>Cerithioidea</taxon>
        <taxon>Batillariidae</taxon>
        <taxon>Batillaria</taxon>
    </lineage>
</organism>
<proteinExistence type="predicted"/>
<evidence type="ECO:0000256" key="3">
    <source>
        <dbReference type="ARBA" id="ARBA00022692"/>
    </source>
</evidence>
<feature type="transmembrane region" description="Helical" evidence="9">
    <location>
        <begin position="305"/>
        <end position="324"/>
    </location>
</feature>
<dbReference type="InterPro" id="IPR000276">
    <property type="entry name" value="GPCR_Rhodpsn"/>
</dbReference>
<dbReference type="GO" id="GO:0004930">
    <property type="term" value="F:G protein-coupled receptor activity"/>
    <property type="evidence" value="ECO:0007669"/>
    <property type="project" value="UniProtKB-KW"/>
</dbReference>
<evidence type="ECO:0000256" key="1">
    <source>
        <dbReference type="ARBA" id="ARBA00004651"/>
    </source>
</evidence>
<dbReference type="PANTHER" id="PTHR24249:SF372">
    <property type="entry name" value="G-PROTEIN COUPLED RECEPTORS FAMILY 1 PROFILE DOMAIN-CONTAINING PROTEIN"/>
    <property type="match status" value="1"/>
</dbReference>
<evidence type="ECO:0000313" key="11">
    <source>
        <dbReference type="EMBL" id="KAK7506842.1"/>
    </source>
</evidence>
<dbReference type="PRINTS" id="PR00237">
    <property type="entry name" value="GPCRRHODOPSN"/>
</dbReference>